<accession>A0A5B7G6E8</accession>
<dbReference type="AlphaFoldDB" id="A0A5B7G6E8"/>
<dbReference type="EMBL" id="VSRR010011429">
    <property type="protein sequence ID" value="MPC53169.1"/>
    <property type="molecule type" value="Genomic_DNA"/>
</dbReference>
<protein>
    <submittedName>
        <fullName evidence="2">Uncharacterized protein</fullName>
    </submittedName>
</protein>
<comment type="caution">
    <text evidence="2">The sequence shown here is derived from an EMBL/GenBank/DDBJ whole genome shotgun (WGS) entry which is preliminary data.</text>
</comment>
<gene>
    <name evidence="2" type="ORF">E2C01_047056</name>
</gene>
<dbReference type="Gene3D" id="3.60.10.10">
    <property type="entry name" value="Endonuclease/exonuclease/phosphatase"/>
    <property type="match status" value="1"/>
</dbReference>
<evidence type="ECO:0000256" key="1">
    <source>
        <dbReference type="SAM" id="Phobius"/>
    </source>
</evidence>
<reference evidence="2 3" key="1">
    <citation type="submission" date="2019-05" db="EMBL/GenBank/DDBJ databases">
        <title>Another draft genome of Portunus trituberculatus and its Hox gene families provides insights of decapod evolution.</title>
        <authorList>
            <person name="Jeong J.-H."/>
            <person name="Song I."/>
            <person name="Kim S."/>
            <person name="Choi T."/>
            <person name="Kim D."/>
            <person name="Ryu S."/>
            <person name="Kim W."/>
        </authorList>
    </citation>
    <scope>NUCLEOTIDE SEQUENCE [LARGE SCALE GENOMIC DNA]</scope>
    <source>
        <tissue evidence="2">Muscle</tissue>
    </source>
</reference>
<organism evidence="2 3">
    <name type="scientific">Portunus trituberculatus</name>
    <name type="common">Swimming crab</name>
    <name type="synonym">Neptunus trituberculatus</name>
    <dbReference type="NCBI Taxonomy" id="210409"/>
    <lineage>
        <taxon>Eukaryota</taxon>
        <taxon>Metazoa</taxon>
        <taxon>Ecdysozoa</taxon>
        <taxon>Arthropoda</taxon>
        <taxon>Crustacea</taxon>
        <taxon>Multicrustacea</taxon>
        <taxon>Malacostraca</taxon>
        <taxon>Eumalacostraca</taxon>
        <taxon>Eucarida</taxon>
        <taxon>Decapoda</taxon>
        <taxon>Pleocyemata</taxon>
        <taxon>Brachyura</taxon>
        <taxon>Eubrachyura</taxon>
        <taxon>Portunoidea</taxon>
        <taxon>Portunidae</taxon>
        <taxon>Portuninae</taxon>
        <taxon>Portunus</taxon>
    </lineage>
</organism>
<dbReference type="Proteomes" id="UP000324222">
    <property type="component" value="Unassembled WGS sequence"/>
</dbReference>
<keyword evidence="1" id="KW-1133">Transmembrane helix</keyword>
<keyword evidence="1" id="KW-0472">Membrane</keyword>
<keyword evidence="1" id="KW-0812">Transmembrane</keyword>
<name>A0A5B7G6E8_PORTR</name>
<sequence length="198" mass="22472">MFYRAGKDMQCAGSYTLIGWITRWVNRLPRPADWLVNKLVHLPPLTWAMHMAAAGAAHTISPILLFMLSLVAIKFFDYLTSKVEHILSLYPFVEISIFEDFNVRHQLWFSSPFIDHPGELAFNFAIRHDLEQLVQQSTRILAHLGETPNILDLFLTSNPSAYAVTLLQSQSSYAVTLLQSQSYFCILSYFSNSSPGSP</sequence>
<keyword evidence="3" id="KW-1185">Reference proteome</keyword>
<evidence type="ECO:0000313" key="2">
    <source>
        <dbReference type="EMBL" id="MPC53169.1"/>
    </source>
</evidence>
<proteinExistence type="predicted"/>
<dbReference type="InterPro" id="IPR036691">
    <property type="entry name" value="Endo/exonu/phosph_ase_sf"/>
</dbReference>
<feature type="transmembrane region" description="Helical" evidence="1">
    <location>
        <begin position="47"/>
        <end position="73"/>
    </location>
</feature>
<evidence type="ECO:0000313" key="3">
    <source>
        <dbReference type="Proteomes" id="UP000324222"/>
    </source>
</evidence>